<organism evidence="2 3">
    <name type="scientific">Nocardiopsis sediminis</name>
    <dbReference type="NCBI Taxonomy" id="1778267"/>
    <lineage>
        <taxon>Bacteria</taxon>
        <taxon>Bacillati</taxon>
        <taxon>Actinomycetota</taxon>
        <taxon>Actinomycetes</taxon>
        <taxon>Streptosporangiales</taxon>
        <taxon>Nocardiopsidaceae</taxon>
        <taxon>Nocardiopsis</taxon>
    </lineage>
</organism>
<protein>
    <recommendedName>
        <fullName evidence="4">Sigma-70 family RNA polymerase sigma factor</fullName>
    </recommendedName>
</protein>
<feature type="compositionally biased region" description="Low complexity" evidence="1">
    <location>
        <begin position="183"/>
        <end position="196"/>
    </location>
</feature>
<proteinExistence type="predicted"/>
<gene>
    <name evidence="2" type="ORF">ACFOVU_04345</name>
</gene>
<evidence type="ECO:0000313" key="2">
    <source>
        <dbReference type="EMBL" id="MFC3995131.1"/>
    </source>
</evidence>
<feature type="compositionally biased region" description="Pro residues" evidence="1">
    <location>
        <begin position="477"/>
        <end position="502"/>
    </location>
</feature>
<dbReference type="Gene3D" id="1.10.10.10">
    <property type="entry name" value="Winged helix-like DNA-binding domain superfamily/Winged helix DNA-binding domain"/>
    <property type="match status" value="1"/>
</dbReference>
<feature type="region of interest" description="Disordered" evidence="1">
    <location>
        <begin position="254"/>
        <end position="374"/>
    </location>
</feature>
<dbReference type="Proteomes" id="UP001595847">
    <property type="component" value="Unassembled WGS sequence"/>
</dbReference>
<name>A0ABV8FKD5_9ACTN</name>
<evidence type="ECO:0000256" key="1">
    <source>
        <dbReference type="SAM" id="MobiDB-lite"/>
    </source>
</evidence>
<evidence type="ECO:0000313" key="3">
    <source>
        <dbReference type="Proteomes" id="UP001595847"/>
    </source>
</evidence>
<evidence type="ECO:0008006" key="4">
    <source>
        <dbReference type="Google" id="ProtNLM"/>
    </source>
</evidence>
<reference evidence="3" key="1">
    <citation type="journal article" date="2019" name="Int. J. Syst. Evol. Microbiol.">
        <title>The Global Catalogue of Microorganisms (GCM) 10K type strain sequencing project: providing services to taxonomists for standard genome sequencing and annotation.</title>
        <authorList>
            <consortium name="The Broad Institute Genomics Platform"/>
            <consortium name="The Broad Institute Genome Sequencing Center for Infectious Disease"/>
            <person name="Wu L."/>
            <person name="Ma J."/>
        </authorList>
    </citation>
    <scope>NUCLEOTIDE SEQUENCE [LARGE SCALE GENOMIC DNA]</scope>
    <source>
        <strain evidence="3">TBRC 1826</strain>
    </source>
</reference>
<comment type="caution">
    <text evidence="2">The sequence shown here is derived from an EMBL/GenBank/DDBJ whole genome shotgun (WGS) entry which is preliminary data.</text>
</comment>
<dbReference type="EMBL" id="JBHSBH010000004">
    <property type="protein sequence ID" value="MFC3995131.1"/>
    <property type="molecule type" value="Genomic_DNA"/>
</dbReference>
<sequence length="532" mass="53910">MTTHADIGRHHADTGAEVLALLRTGSGHRRCYDAFAPDLYRYCWTLLGPDQGEEPDRAGAAVRHALLAAAHVAPELGDDGPGELRPWLFALARAAARLRGFSPRSPYADLATADSEKPAVELARRLPPSHRELLELRLRHGLAPGDIARLLGLAEETARELCASAIARAAETLSALPAPPAAAPGENTEGAGSTEEGAGGDVGAERTVRAFLAALDPPGPPATLRSVVLRDCASPLGGPERRAAATALAPLDADGYPLHRDRPAPVAGAQPAGTARPAPVAAEAGSRAASGTAGNCGSGHEDGTRTDDDTDEDMTALDSDSRATAAIPAGSRRALPADRITTRDVAAGPPEQIAELGSPHAGPDDDDPPRRLGPAGAGLIGAVILAATWGAMALLGQGGGETVDPGMPGSVLPFPIAGDDGDSTISDPAHAPHPSHEPGASRVPGEAAAEAAETVPPADNGEEHAPAIPPADTAPADPAPEPTASPSPSPEPPAAPSPPEEAPPGEGDAPEEPRSPVGRFFDDLTGLFLPRG</sequence>
<dbReference type="InterPro" id="IPR013324">
    <property type="entry name" value="RNA_pol_sigma_r3/r4-like"/>
</dbReference>
<feature type="region of interest" description="Disordered" evidence="1">
    <location>
        <begin position="405"/>
        <end position="532"/>
    </location>
</feature>
<feature type="region of interest" description="Disordered" evidence="1">
    <location>
        <begin position="177"/>
        <end position="201"/>
    </location>
</feature>
<dbReference type="SUPFAM" id="SSF88659">
    <property type="entry name" value="Sigma3 and sigma4 domains of RNA polymerase sigma factors"/>
    <property type="match status" value="1"/>
</dbReference>
<accession>A0ABV8FKD5</accession>
<dbReference type="RefSeq" id="WP_378529995.1">
    <property type="nucleotide sequence ID" value="NZ_JBHSBH010000004.1"/>
</dbReference>
<keyword evidence="3" id="KW-1185">Reference proteome</keyword>
<dbReference type="InterPro" id="IPR036388">
    <property type="entry name" value="WH-like_DNA-bd_sf"/>
</dbReference>